<dbReference type="InterPro" id="IPR023875">
    <property type="entry name" value="DNA_repair_put"/>
</dbReference>
<protein>
    <submittedName>
        <fullName evidence="2">DNA metabolism protein</fullName>
    </submittedName>
</protein>
<dbReference type="RefSeq" id="WP_143917292.1">
    <property type="nucleotide sequence ID" value="NZ_CANLFO010000019.1"/>
</dbReference>
<dbReference type="Pfam" id="PF13566">
    <property type="entry name" value="DUF4130"/>
    <property type="match status" value="1"/>
</dbReference>
<keyword evidence="3" id="KW-1185">Reference proteome</keyword>
<feature type="domain" description="DUF4130" evidence="1">
    <location>
        <begin position="87"/>
        <end position="253"/>
    </location>
</feature>
<gene>
    <name evidence="2" type="ORF">FOF46_17110</name>
</gene>
<sequence length="258" mass="30829">MNPQTIIIYDGSFDGFLCSIFMIYEQKISDAIIRKESDTNNQLFTITEHVITEKHKANRVWKGVKLKTTRKEQQDFFKVFLSEIKGVENTLLNYLKNVFIKKKGGNIDFSNTDILKMSQVSKMVEREKHRMEAFVRFQLTTDSIYTATVEPDFNVLPLIIFHFKDRYADQKWLIYDLKRSYGIYYDLKTVQIITIDDFSRRNTKISPEKLSSSELEFQMLWTTYFNHVNIKSRKNNKLHKQHLPKRYWKYLTEKNTTL</sequence>
<comment type="caution">
    <text evidence="2">The sequence shown here is derived from an EMBL/GenBank/DDBJ whole genome shotgun (WGS) entry which is preliminary data.</text>
</comment>
<dbReference type="Proteomes" id="UP000318833">
    <property type="component" value="Unassembled WGS sequence"/>
</dbReference>
<dbReference type="InterPro" id="IPR025404">
    <property type="entry name" value="DUF4130"/>
</dbReference>
<dbReference type="NCBIfam" id="TIGR03915">
    <property type="entry name" value="SAM_7_link_chp"/>
    <property type="match status" value="1"/>
</dbReference>
<accession>A0A554VHV8</accession>
<evidence type="ECO:0000259" key="1">
    <source>
        <dbReference type="Pfam" id="PF13566"/>
    </source>
</evidence>
<proteinExistence type="predicted"/>
<evidence type="ECO:0000313" key="2">
    <source>
        <dbReference type="EMBL" id="TSE07136.1"/>
    </source>
</evidence>
<organism evidence="2 3">
    <name type="scientific">Aquimarina algiphila</name>
    <dbReference type="NCBI Taxonomy" id="2047982"/>
    <lineage>
        <taxon>Bacteria</taxon>
        <taxon>Pseudomonadati</taxon>
        <taxon>Bacteroidota</taxon>
        <taxon>Flavobacteriia</taxon>
        <taxon>Flavobacteriales</taxon>
        <taxon>Flavobacteriaceae</taxon>
        <taxon>Aquimarina</taxon>
    </lineage>
</organism>
<reference evidence="2 3" key="1">
    <citation type="submission" date="2019-07" db="EMBL/GenBank/DDBJ databases">
        <title>The draft genome sequence of Aquimarina algiphila M91.</title>
        <authorList>
            <person name="Meng X."/>
        </authorList>
    </citation>
    <scope>NUCLEOTIDE SEQUENCE [LARGE SCALE GENOMIC DNA]</scope>
    <source>
        <strain evidence="2 3">M91</strain>
    </source>
</reference>
<dbReference type="AlphaFoldDB" id="A0A554VHV8"/>
<name>A0A554VHV8_9FLAO</name>
<evidence type="ECO:0000313" key="3">
    <source>
        <dbReference type="Proteomes" id="UP000318833"/>
    </source>
</evidence>
<dbReference type="OrthoDB" id="5290748at2"/>
<dbReference type="EMBL" id="VLNR01000037">
    <property type="protein sequence ID" value="TSE07136.1"/>
    <property type="molecule type" value="Genomic_DNA"/>
</dbReference>